<reference evidence="1 2" key="1">
    <citation type="journal article" date="2019" name="Sci. Rep.">
        <title>Orb-weaving spider Araneus ventricosus genome elucidates the spidroin gene catalogue.</title>
        <authorList>
            <person name="Kono N."/>
            <person name="Nakamura H."/>
            <person name="Ohtoshi R."/>
            <person name="Moran D.A.P."/>
            <person name="Shinohara A."/>
            <person name="Yoshida Y."/>
            <person name="Fujiwara M."/>
            <person name="Mori M."/>
            <person name="Tomita M."/>
            <person name="Arakawa K."/>
        </authorList>
    </citation>
    <scope>NUCLEOTIDE SEQUENCE [LARGE SCALE GENOMIC DNA]</scope>
</reference>
<proteinExistence type="predicted"/>
<comment type="caution">
    <text evidence="1">The sequence shown here is derived from an EMBL/GenBank/DDBJ whole genome shotgun (WGS) entry which is preliminary data.</text>
</comment>
<dbReference type="EMBL" id="BGPR01063418">
    <property type="protein sequence ID" value="GBO38621.1"/>
    <property type="molecule type" value="Genomic_DNA"/>
</dbReference>
<gene>
    <name evidence="1" type="ORF">AVEN_246055_1</name>
</gene>
<accession>A0A4Y2WNI7</accession>
<evidence type="ECO:0000313" key="1">
    <source>
        <dbReference type="EMBL" id="GBO38621.1"/>
    </source>
</evidence>
<organism evidence="1 2">
    <name type="scientific">Araneus ventricosus</name>
    <name type="common">Orbweaver spider</name>
    <name type="synonym">Epeira ventricosa</name>
    <dbReference type="NCBI Taxonomy" id="182803"/>
    <lineage>
        <taxon>Eukaryota</taxon>
        <taxon>Metazoa</taxon>
        <taxon>Ecdysozoa</taxon>
        <taxon>Arthropoda</taxon>
        <taxon>Chelicerata</taxon>
        <taxon>Arachnida</taxon>
        <taxon>Araneae</taxon>
        <taxon>Araneomorphae</taxon>
        <taxon>Entelegynae</taxon>
        <taxon>Araneoidea</taxon>
        <taxon>Araneidae</taxon>
        <taxon>Araneus</taxon>
    </lineage>
</organism>
<dbReference type="Proteomes" id="UP000499080">
    <property type="component" value="Unassembled WGS sequence"/>
</dbReference>
<feature type="non-terminal residue" evidence="1">
    <location>
        <position position="19"/>
    </location>
</feature>
<keyword evidence="2" id="KW-1185">Reference proteome</keyword>
<sequence>MEHPVLWAEDNAVVVQAEV</sequence>
<protein>
    <submittedName>
        <fullName evidence="1">Uncharacterized protein</fullName>
    </submittedName>
</protein>
<name>A0A4Y2WNI7_ARAVE</name>
<evidence type="ECO:0000313" key="2">
    <source>
        <dbReference type="Proteomes" id="UP000499080"/>
    </source>
</evidence>
<dbReference type="AlphaFoldDB" id="A0A4Y2WNI7"/>